<dbReference type="STRING" id="1469144.LI90_3713"/>
<dbReference type="RefSeq" id="WP_066889827.1">
    <property type="nucleotide sequence ID" value="NZ_JYIJ01000017.1"/>
</dbReference>
<dbReference type="OrthoDB" id="3731420at2"/>
<evidence type="ECO:0000313" key="3">
    <source>
        <dbReference type="Proteomes" id="UP000070188"/>
    </source>
</evidence>
<comment type="caution">
    <text evidence="2">The sequence shown here is derived from an EMBL/GenBank/DDBJ whole genome shotgun (WGS) entry which is preliminary data.</text>
</comment>
<feature type="compositionally biased region" description="Pro residues" evidence="1">
    <location>
        <begin position="43"/>
        <end position="60"/>
    </location>
</feature>
<feature type="region of interest" description="Disordered" evidence="1">
    <location>
        <begin position="1"/>
        <end position="84"/>
    </location>
</feature>
<dbReference type="AlphaFoldDB" id="A0A132MY99"/>
<accession>A0A132MY99</accession>
<organism evidence="2 3">
    <name type="scientific">Carbonactinospora thermoautotrophica</name>
    <dbReference type="NCBI Taxonomy" id="1469144"/>
    <lineage>
        <taxon>Bacteria</taxon>
        <taxon>Bacillati</taxon>
        <taxon>Actinomycetota</taxon>
        <taxon>Actinomycetes</taxon>
        <taxon>Kitasatosporales</taxon>
        <taxon>Carbonactinosporaceae</taxon>
        <taxon>Carbonactinospora</taxon>
    </lineage>
</organism>
<dbReference type="PATRIC" id="fig|1469144.10.peg.3987"/>
<dbReference type="InterPro" id="IPR045596">
    <property type="entry name" value="DUF6459"/>
</dbReference>
<evidence type="ECO:0000313" key="2">
    <source>
        <dbReference type="EMBL" id="KWX02670.1"/>
    </source>
</evidence>
<gene>
    <name evidence="2" type="ORF">LI90_3713</name>
</gene>
<keyword evidence="3" id="KW-1185">Reference proteome</keyword>
<reference evidence="3" key="1">
    <citation type="submission" date="2015-04" db="EMBL/GenBank/DDBJ databases">
        <title>Physiological reanalysis, assessment of diazotrophy, and genome sequences of multiple isolates of Streptomyces thermoautotrophicus.</title>
        <authorList>
            <person name="MacKellar D.C."/>
            <person name="Lieber L."/>
            <person name="Norman J."/>
            <person name="Bolger A."/>
            <person name="Tobin C."/>
            <person name="Murray J.W."/>
            <person name="Chang R."/>
            <person name="Ford T."/>
            <person name="Nguyen P.Q."/>
            <person name="Woodward J."/>
            <person name="Permingeat H."/>
            <person name="Joshi N.S."/>
            <person name="Silver P.A."/>
            <person name="Usadel B."/>
            <person name="Rutherford A.W."/>
            <person name="Friesen M."/>
            <person name="Prell J."/>
        </authorList>
    </citation>
    <scope>NUCLEOTIDE SEQUENCE [LARGE SCALE GENOMIC DNA]</scope>
    <source>
        <strain evidence="3">H1</strain>
    </source>
</reference>
<dbReference type="Proteomes" id="UP000070188">
    <property type="component" value="Unassembled WGS sequence"/>
</dbReference>
<feature type="compositionally biased region" description="Basic and acidic residues" evidence="1">
    <location>
        <begin position="63"/>
        <end position="74"/>
    </location>
</feature>
<dbReference type="EMBL" id="LAXD01000001">
    <property type="protein sequence ID" value="KWX02670.1"/>
    <property type="molecule type" value="Genomic_DNA"/>
</dbReference>
<evidence type="ECO:0000256" key="1">
    <source>
        <dbReference type="SAM" id="MobiDB-lite"/>
    </source>
</evidence>
<sequence length="189" mass="20506">MPENPSARARLRVVPTPDTGPAPRTVTRPPLVDGNLALAARPAPAPCRPPLHLVPPSPPEPPEEPRPAEPREPAPARQSAPAVPEPVRVATRLVGAVLEVAAGVRQERQLARWPASPEARAAMLARVRELRRSRTAAPLRPGWFRYRWVRPATVAEVCVVLRDGTRGWVGALRLEKTGAGWTCTAFTLV</sequence>
<proteinExistence type="predicted"/>
<protein>
    <submittedName>
        <fullName evidence="2">Uncharacterized protein</fullName>
    </submittedName>
</protein>
<name>A0A132MY99_9ACTN</name>
<dbReference type="Pfam" id="PF20060">
    <property type="entry name" value="DUF6459"/>
    <property type="match status" value="1"/>
</dbReference>